<evidence type="ECO:0000256" key="4">
    <source>
        <dbReference type="ARBA" id="ARBA00023242"/>
    </source>
</evidence>
<keyword evidence="3" id="KW-0698">rRNA processing</keyword>
<comment type="subcellular location">
    <subcellularLocation>
        <location evidence="1">Nucleus</location>
    </subcellularLocation>
</comment>
<evidence type="ECO:0000313" key="6">
    <source>
        <dbReference type="Proteomes" id="UP001604277"/>
    </source>
</evidence>
<protein>
    <submittedName>
        <fullName evidence="5">Uncharacterized protein</fullName>
    </submittedName>
</protein>
<organism evidence="5 6">
    <name type="scientific">Forsythia ovata</name>
    <dbReference type="NCBI Taxonomy" id="205694"/>
    <lineage>
        <taxon>Eukaryota</taxon>
        <taxon>Viridiplantae</taxon>
        <taxon>Streptophyta</taxon>
        <taxon>Embryophyta</taxon>
        <taxon>Tracheophyta</taxon>
        <taxon>Spermatophyta</taxon>
        <taxon>Magnoliopsida</taxon>
        <taxon>eudicotyledons</taxon>
        <taxon>Gunneridae</taxon>
        <taxon>Pentapetalae</taxon>
        <taxon>asterids</taxon>
        <taxon>lamiids</taxon>
        <taxon>Lamiales</taxon>
        <taxon>Oleaceae</taxon>
        <taxon>Forsythieae</taxon>
        <taxon>Forsythia</taxon>
    </lineage>
</organism>
<evidence type="ECO:0000313" key="5">
    <source>
        <dbReference type="EMBL" id="KAL2554550.1"/>
    </source>
</evidence>
<dbReference type="PANTHER" id="PTHR13026">
    <property type="entry name" value="NNP-1 PROTEIN NOVEL NUCLEAR PROTEIN 1 NOP52"/>
    <property type="match status" value="1"/>
</dbReference>
<dbReference type="InterPro" id="IPR010301">
    <property type="entry name" value="RRP1"/>
</dbReference>
<reference evidence="6" key="1">
    <citation type="submission" date="2024-07" db="EMBL/GenBank/DDBJ databases">
        <title>Two chromosome-level genome assemblies of Korean endemic species Abeliophyllum distichum and Forsythia ovata (Oleaceae).</title>
        <authorList>
            <person name="Jang H."/>
        </authorList>
    </citation>
    <scope>NUCLEOTIDE SEQUENCE [LARGE SCALE GENOMIC DNA]</scope>
</reference>
<dbReference type="EMBL" id="JBFOLJ010000002">
    <property type="protein sequence ID" value="KAL2554550.1"/>
    <property type="molecule type" value="Genomic_DNA"/>
</dbReference>
<dbReference type="Pfam" id="PF05997">
    <property type="entry name" value="Nop52"/>
    <property type="match status" value="1"/>
</dbReference>
<evidence type="ECO:0000256" key="3">
    <source>
        <dbReference type="ARBA" id="ARBA00022552"/>
    </source>
</evidence>
<dbReference type="PANTHER" id="PTHR13026:SF0">
    <property type="entry name" value="RIBOSOMAL RNA PROCESSING 1B"/>
    <property type="match status" value="1"/>
</dbReference>
<keyword evidence="6" id="KW-1185">Reference proteome</keyword>
<dbReference type="GO" id="GO:0006364">
    <property type="term" value="P:rRNA processing"/>
    <property type="evidence" value="ECO:0007669"/>
    <property type="project" value="UniProtKB-KW"/>
</dbReference>
<evidence type="ECO:0000256" key="2">
    <source>
        <dbReference type="ARBA" id="ARBA00006374"/>
    </source>
</evidence>
<gene>
    <name evidence="5" type="ORF">Fot_08169</name>
</gene>
<comment type="similarity">
    <text evidence="2">Belongs to the RRP1 family.</text>
</comment>
<comment type="caution">
    <text evidence="5">The sequence shown here is derived from an EMBL/GenBank/DDBJ whole genome shotgun (WGS) entry which is preliminary data.</text>
</comment>
<dbReference type="AlphaFoldDB" id="A0ABD1WXW1"/>
<name>A0ABD1WXW1_9LAMI</name>
<sequence length="323" mass="35972">MGVLKNDGFMEDNKLQGNRVNYHIVSVFLEELKNVGFSVRNEVVDVIFGPFFGVLKKSKDGILVGKVTSCVFDELLKMGRELLWKKKMGVDCDEKDGDVWLGAVALIMGFSARSYEVGLSVECFQGNRKVVFGLHEGFLKLEKDLESCGSEIVVPEYNEASEDSGDDEEVPQLITIDNNTSNGEYALAVAEEAEDVHDDKNESDDESLKKSKRARKRVILRFDRENGWKINLHTVAKSENSSPPTPDIETLEALSPTHIVVTGRWNRGLPCKDRGGNPPNPNTTFFPNEIEMFEGERTKKLPLSITVIAFARAIDNNVGGRLS</sequence>
<dbReference type="Proteomes" id="UP001604277">
    <property type="component" value="Unassembled WGS sequence"/>
</dbReference>
<keyword evidence="4" id="KW-0539">Nucleus</keyword>
<evidence type="ECO:0000256" key="1">
    <source>
        <dbReference type="ARBA" id="ARBA00004123"/>
    </source>
</evidence>
<accession>A0ABD1WXW1</accession>
<dbReference type="GO" id="GO:0005634">
    <property type="term" value="C:nucleus"/>
    <property type="evidence" value="ECO:0007669"/>
    <property type="project" value="UniProtKB-SubCell"/>
</dbReference>
<proteinExistence type="inferred from homology"/>